<dbReference type="PROSITE" id="PS50885">
    <property type="entry name" value="HAMP"/>
    <property type="match status" value="1"/>
</dbReference>
<dbReference type="PANTHER" id="PTHR45436:SF14">
    <property type="entry name" value="SENSOR PROTEIN QSEC"/>
    <property type="match status" value="1"/>
</dbReference>
<dbReference type="EMBL" id="BNBA01000014">
    <property type="protein sequence ID" value="GHH54208.1"/>
    <property type="molecule type" value="Genomic_DNA"/>
</dbReference>
<dbReference type="InterPro" id="IPR003660">
    <property type="entry name" value="HAMP_dom"/>
</dbReference>
<proteinExistence type="predicted"/>
<dbReference type="Pfam" id="PF02518">
    <property type="entry name" value="HATPase_c"/>
    <property type="match status" value="1"/>
</dbReference>
<evidence type="ECO:0000256" key="9">
    <source>
        <dbReference type="ARBA" id="ARBA00022840"/>
    </source>
</evidence>
<reference evidence="16" key="2">
    <citation type="submission" date="2020-09" db="EMBL/GenBank/DDBJ databases">
        <authorList>
            <person name="Sun Q."/>
            <person name="Ohkuma M."/>
        </authorList>
    </citation>
    <scope>NUCLEOTIDE SEQUENCE</scope>
    <source>
        <strain evidence="16">JCM 13306</strain>
    </source>
</reference>
<feature type="domain" description="Histidine kinase" evidence="14">
    <location>
        <begin position="242"/>
        <end position="455"/>
    </location>
</feature>
<keyword evidence="11" id="KW-0902">Two-component regulatory system</keyword>
<keyword evidence="4" id="KW-0597">Phosphoprotein</keyword>
<comment type="caution">
    <text evidence="16">The sequence shown here is derived from an EMBL/GenBank/DDBJ whole genome shotgun (WGS) entry which is preliminary data.</text>
</comment>
<keyword evidence="7" id="KW-0547">Nucleotide-binding</keyword>
<dbReference type="Gene3D" id="3.30.565.10">
    <property type="entry name" value="Histidine kinase-like ATPase, C-terminal domain"/>
    <property type="match status" value="1"/>
</dbReference>
<evidence type="ECO:0000256" key="5">
    <source>
        <dbReference type="ARBA" id="ARBA00022679"/>
    </source>
</evidence>
<dbReference type="SUPFAM" id="SSF55874">
    <property type="entry name" value="ATPase domain of HSP90 chaperone/DNA topoisomerase II/histidine kinase"/>
    <property type="match status" value="1"/>
</dbReference>
<evidence type="ECO:0000256" key="11">
    <source>
        <dbReference type="ARBA" id="ARBA00023012"/>
    </source>
</evidence>
<dbReference type="RefSeq" id="WP_434026894.1">
    <property type="nucleotide sequence ID" value="NZ_BNBA01000014.1"/>
</dbReference>
<accession>A0A919F847</accession>
<dbReference type="CDD" id="cd00082">
    <property type="entry name" value="HisKA"/>
    <property type="match status" value="1"/>
</dbReference>
<evidence type="ECO:0000256" key="3">
    <source>
        <dbReference type="ARBA" id="ARBA00012438"/>
    </source>
</evidence>
<comment type="catalytic activity">
    <reaction evidence="1">
        <text>ATP + protein L-histidine = ADP + protein N-phospho-L-histidine.</text>
        <dbReference type="EC" id="2.7.13.3"/>
    </reaction>
</comment>
<dbReference type="SMART" id="SM00387">
    <property type="entry name" value="HATPase_c"/>
    <property type="match status" value="1"/>
</dbReference>
<dbReference type="InterPro" id="IPR004358">
    <property type="entry name" value="Sig_transdc_His_kin-like_C"/>
</dbReference>
<evidence type="ECO:0000256" key="7">
    <source>
        <dbReference type="ARBA" id="ARBA00022741"/>
    </source>
</evidence>
<keyword evidence="6 13" id="KW-0812">Transmembrane</keyword>
<keyword evidence="10 13" id="KW-1133">Transmembrane helix</keyword>
<dbReference type="PANTHER" id="PTHR45436">
    <property type="entry name" value="SENSOR HISTIDINE KINASE YKOH"/>
    <property type="match status" value="1"/>
</dbReference>
<comment type="subcellular location">
    <subcellularLocation>
        <location evidence="2">Membrane</location>
        <topology evidence="2">Multi-pass membrane protein</topology>
    </subcellularLocation>
</comment>
<dbReference type="CDD" id="cd00075">
    <property type="entry name" value="HATPase"/>
    <property type="match status" value="1"/>
</dbReference>
<dbReference type="InterPro" id="IPR003594">
    <property type="entry name" value="HATPase_dom"/>
</dbReference>
<keyword evidence="8 16" id="KW-0418">Kinase</keyword>
<evidence type="ECO:0000256" key="4">
    <source>
        <dbReference type="ARBA" id="ARBA00022553"/>
    </source>
</evidence>
<dbReference type="InterPro" id="IPR050428">
    <property type="entry name" value="TCS_sensor_his_kinase"/>
</dbReference>
<protein>
    <recommendedName>
        <fullName evidence="3">histidine kinase</fullName>
        <ecNumber evidence="3">2.7.13.3</ecNumber>
    </recommendedName>
</protein>
<dbReference type="InterPro" id="IPR003661">
    <property type="entry name" value="HisK_dim/P_dom"/>
</dbReference>
<sequence>MRHRSLKLKLLKALTGILMFGWLAWLGCEYLQLSRQQSHQGDMMLREVAEQILLSMPRDIASINGSGQLELPPHQPAAAVQKFDKLQFQVWSLAGHERVVASRRAPRAPLKADFRPGFGHGRTAGEQWRVYAVSDAEGRVQVQTGLALSQVQAELRHWAGAGALYALLALLTLVGACWWAVHWGLRPIARLRGDMARREPLDLTPLPTDGMTREILPLVESFNALLARLGDAMQAERQFLADAAHEIRTPLAALLTQAELAMQADTREEAQLALQRLAGGIERTSRLAQQLLDSARLEASQRSRDETTVELAEVATMVAREFEGMAARRRQVLAVTASETPVHGNLDDLGILVRNLIDNAVRYAGEGARIEIDCRIAEGRARLDVRDNGPGVPAEERERIFERFFRGSNGNGERGSGIGLSLVTRIARRHGATLAVAEGVGGRGLGISVAFPLPRPR</sequence>
<dbReference type="Pfam" id="PF00512">
    <property type="entry name" value="HisKA"/>
    <property type="match status" value="1"/>
</dbReference>
<evidence type="ECO:0000256" key="2">
    <source>
        <dbReference type="ARBA" id="ARBA00004141"/>
    </source>
</evidence>
<name>A0A919F847_9XANT</name>
<keyword evidence="12 13" id="KW-0472">Membrane</keyword>
<dbReference type="GO" id="GO:0000155">
    <property type="term" value="F:phosphorelay sensor kinase activity"/>
    <property type="evidence" value="ECO:0007669"/>
    <property type="project" value="InterPro"/>
</dbReference>
<evidence type="ECO:0000256" key="6">
    <source>
        <dbReference type="ARBA" id="ARBA00022692"/>
    </source>
</evidence>
<evidence type="ECO:0000256" key="10">
    <source>
        <dbReference type="ARBA" id="ARBA00022989"/>
    </source>
</evidence>
<evidence type="ECO:0000259" key="14">
    <source>
        <dbReference type="PROSITE" id="PS50109"/>
    </source>
</evidence>
<keyword evidence="9" id="KW-0067">ATP-binding</keyword>
<dbReference type="Proteomes" id="UP000623958">
    <property type="component" value="Unassembled WGS sequence"/>
</dbReference>
<evidence type="ECO:0000256" key="1">
    <source>
        <dbReference type="ARBA" id="ARBA00000085"/>
    </source>
</evidence>
<dbReference type="PROSITE" id="PS51257">
    <property type="entry name" value="PROKAR_LIPOPROTEIN"/>
    <property type="match status" value="1"/>
</dbReference>
<reference evidence="16" key="1">
    <citation type="journal article" date="2014" name="Int. J. Syst. Evol. Microbiol.">
        <title>Complete genome sequence of Corynebacterium casei LMG S-19264T (=DSM 44701T), isolated from a smear-ripened cheese.</title>
        <authorList>
            <consortium name="US DOE Joint Genome Institute (JGI-PGF)"/>
            <person name="Walter F."/>
            <person name="Albersmeier A."/>
            <person name="Kalinowski J."/>
            <person name="Ruckert C."/>
        </authorList>
    </citation>
    <scope>NUCLEOTIDE SEQUENCE</scope>
    <source>
        <strain evidence="16">JCM 13306</strain>
    </source>
</reference>
<feature type="transmembrane region" description="Helical" evidence="13">
    <location>
        <begin position="158"/>
        <end position="181"/>
    </location>
</feature>
<evidence type="ECO:0000313" key="16">
    <source>
        <dbReference type="EMBL" id="GHH54208.1"/>
    </source>
</evidence>
<dbReference type="SUPFAM" id="SSF47384">
    <property type="entry name" value="Homodimeric domain of signal transducing histidine kinase"/>
    <property type="match status" value="1"/>
</dbReference>
<keyword evidence="5" id="KW-0808">Transferase</keyword>
<evidence type="ECO:0000313" key="17">
    <source>
        <dbReference type="Proteomes" id="UP000623958"/>
    </source>
</evidence>
<dbReference type="InterPro" id="IPR036890">
    <property type="entry name" value="HATPase_C_sf"/>
</dbReference>
<evidence type="ECO:0000256" key="13">
    <source>
        <dbReference type="SAM" id="Phobius"/>
    </source>
</evidence>
<dbReference type="SMART" id="SM00388">
    <property type="entry name" value="HisKA"/>
    <property type="match status" value="1"/>
</dbReference>
<dbReference type="InterPro" id="IPR036097">
    <property type="entry name" value="HisK_dim/P_sf"/>
</dbReference>
<feature type="domain" description="HAMP" evidence="15">
    <location>
        <begin position="182"/>
        <end position="234"/>
    </location>
</feature>
<dbReference type="GO" id="GO:0005886">
    <property type="term" value="C:plasma membrane"/>
    <property type="evidence" value="ECO:0007669"/>
    <property type="project" value="TreeGrafter"/>
</dbReference>
<dbReference type="Gene3D" id="1.10.287.130">
    <property type="match status" value="1"/>
</dbReference>
<dbReference type="PROSITE" id="PS50109">
    <property type="entry name" value="HIS_KIN"/>
    <property type="match status" value="1"/>
</dbReference>
<gene>
    <name evidence="16" type="ORF">GCM10009090_20660</name>
</gene>
<organism evidence="16 17">
    <name type="scientific">Xanthomonas boreopolis</name>
    <dbReference type="NCBI Taxonomy" id="86183"/>
    <lineage>
        <taxon>Bacteria</taxon>
        <taxon>Pseudomonadati</taxon>
        <taxon>Pseudomonadota</taxon>
        <taxon>Gammaproteobacteria</taxon>
        <taxon>Lysobacterales</taxon>
        <taxon>Lysobacteraceae</taxon>
        <taxon>Xanthomonas</taxon>
    </lineage>
</organism>
<evidence type="ECO:0000259" key="15">
    <source>
        <dbReference type="PROSITE" id="PS50885"/>
    </source>
</evidence>
<dbReference type="EC" id="2.7.13.3" evidence="3"/>
<dbReference type="GO" id="GO:0005524">
    <property type="term" value="F:ATP binding"/>
    <property type="evidence" value="ECO:0007669"/>
    <property type="project" value="UniProtKB-KW"/>
</dbReference>
<evidence type="ECO:0000256" key="12">
    <source>
        <dbReference type="ARBA" id="ARBA00023136"/>
    </source>
</evidence>
<evidence type="ECO:0000256" key="8">
    <source>
        <dbReference type="ARBA" id="ARBA00022777"/>
    </source>
</evidence>
<dbReference type="PRINTS" id="PR00344">
    <property type="entry name" value="BCTRLSENSOR"/>
</dbReference>
<dbReference type="InterPro" id="IPR005467">
    <property type="entry name" value="His_kinase_dom"/>
</dbReference>
<keyword evidence="17" id="KW-1185">Reference proteome</keyword>
<dbReference type="AlphaFoldDB" id="A0A919F847"/>